<sequence length="186" mass="20311">SALFVTTTKLAGILVTVTVAANAFSFTGYRKTNLKPFRSPIDETSDTLADFFNENLNPTNEFVIFDIVQEENGKESRVFFGLATAPTLVEDKLNDAWLQFAEEQPSDSGETQTPQTADAVLGSAGGDGASQPAPKKSKKKKTLNIAMEAMIRGFQKYTEEEEEDEEPASGDESIHIVAAWHNVPHP</sequence>
<comment type="caution">
    <text evidence="2">The sequence shown here is derived from an EMBL/GenBank/DDBJ whole genome shotgun (WGS) entry which is preliminary data.</text>
</comment>
<feature type="compositionally biased region" description="Acidic residues" evidence="1">
    <location>
        <begin position="159"/>
        <end position="169"/>
    </location>
</feature>
<gene>
    <name evidence="2" type="ORF">IFM89_015518</name>
</gene>
<organism evidence="2 3">
    <name type="scientific">Coptis chinensis</name>
    <dbReference type="NCBI Taxonomy" id="261450"/>
    <lineage>
        <taxon>Eukaryota</taxon>
        <taxon>Viridiplantae</taxon>
        <taxon>Streptophyta</taxon>
        <taxon>Embryophyta</taxon>
        <taxon>Tracheophyta</taxon>
        <taxon>Spermatophyta</taxon>
        <taxon>Magnoliopsida</taxon>
        <taxon>Ranunculales</taxon>
        <taxon>Ranunculaceae</taxon>
        <taxon>Coptidoideae</taxon>
        <taxon>Coptis</taxon>
    </lineage>
</organism>
<dbReference type="Proteomes" id="UP000631114">
    <property type="component" value="Unassembled WGS sequence"/>
</dbReference>
<dbReference type="OrthoDB" id="65569at2759"/>
<feature type="non-terminal residue" evidence="2">
    <location>
        <position position="186"/>
    </location>
</feature>
<evidence type="ECO:0000256" key="1">
    <source>
        <dbReference type="SAM" id="MobiDB-lite"/>
    </source>
</evidence>
<name>A0A835MIF3_9MAGN</name>
<reference evidence="2 3" key="1">
    <citation type="submission" date="2020-10" db="EMBL/GenBank/DDBJ databases">
        <title>The Coptis chinensis genome and diversification of protoberbering-type alkaloids.</title>
        <authorList>
            <person name="Wang B."/>
            <person name="Shu S."/>
            <person name="Song C."/>
            <person name="Liu Y."/>
        </authorList>
    </citation>
    <scope>NUCLEOTIDE SEQUENCE [LARGE SCALE GENOMIC DNA]</scope>
    <source>
        <strain evidence="2">HL-2020</strain>
        <tissue evidence="2">Leaf</tissue>
    </source>
</reference>
<feature type="region of interest" description="Disordered" evidence="1">
    <location>
        <begin position="103"/>
        <end position="142"/>
    </location>
</feature>
<evidence type="ECO:0000313" key="3">
    <source>
        <dbReference type="Proteomes" id="UP000631114"/>
    </source>
</evidence>
<accession>A0A835MIF3</accession>
<protein>
    <submittedName>
        <fullName evidence="2">Uncharacterized protein</fullName>
    </submittedName>
</protein>
<feature type="compositionally biased region" description="Polar residues" evidence="1">
    <location>
        <begin position="106"/>
        <end position="116"/>
    </location>
</feature>
<feature type="region of interest" description="Disordered" evidence="1">
    <location>
        <begin position="154"/>
        <end position="186"/>
    </location>
</feature>
<evidence type="ECO:0000313" key="2">
    <source>
        <dbReference type="EMBL" id="KAF9624896.1"/>
    </source>
</evidence>
<proteinExistence type="predicted"/>
<dbReference type="AlphaFoldDB" id="A0A835MIF3"/>
<keyword evidence="3" id="KW-1185">Reference proteome</keyword>
<dbReference type="EMBL" id="JADFTS010000001">
    <property type="protein sequence ID" value="KAF9624896.1"/>
    <property type="molecule type" value="Genomic_DNA"/>
</dbReference>